<evidence type="ECO:0000313" key="1">
    <source>
        <dbReference type="EMBL" id="QWT49912.1"/>
    </source>
</evidence>
<dbReference type="RefSeq" id="WP_216178448.1">
    <property type="nucleotide sequence ID" value="NZ_CP064782.1"/>
</dbReference>
<dbReference type="AlphaFoldDB" id="A0A975SP39"/>
<dbReference type="KEGG" id="aiq:Azoinq_04725"/>
<name>A0A975SP39_9RHOO</name>
<dbReference type="Proteomes" id="UP000683428">
    <property type="component" value="Chromosome"/>
</dbReference>
<accession>A0A975SP39</accession>
<organism evidence="1 2">
    <name type="scientific">Azospira inquinata</name>
    <dbReference type="NCBI Taxonomy" id="2785627"/>
    <lineage>
        <taxon>Bacteria</taxon>
        <taxon>Pseudomonadati</taxon>
        <taxon>Pseudomonadota</taxon>
        <taxon>Betaproteobacteria</taxon>
        <taxon>Rhodocyclales</taxon>
        <taxon>Rhodocyclaceae</taxon>
        <taxon>Azospira</taxon>
    </lineage>
</organism>
<gene>
    <name evidence="1" type="ORF">Azoinq_04725</name>
</gene>
<sequence>MRQITDNLPQVETFASFERGDVLAQDLLRLGKALGGAYRCTTLLLPGDYQLVQTEAPAGVAVDEVKEAVRWQIKDALGFPVEDASLDVFTVPGAPGRPGQLYAVAANNSALRPLMLAFAEAKLDLAVVDIPEMAQRNLAILCEKPGRGVAFFSLSDEGGLLTFSGGGDLYASRRIEVSLASLRQADGERRAQLYERVVLEIQRTLDTFDRQFGHLPIDRLYLGPLPGAEELQKELAESVYVPVENFALSNVMDLSLQPDLLRPEVQASALLAIGAALRPFSS</sequence>
<reference evidence="1" key="1">
    <citation type="submission" date="2020-11" db="EMBL/GenBank/DDBJ databases">
        <title>Azospira inquinata sp. nov.</title>
        <authorList>
            <person name="Moe W.M."/>
            <person name="Mikes M.C."/>
        </authorList>
    </citation>
    <scope>NUCLEOTIDE SEQUENCE</scope>
    <source>
        <strain evidence="1">Azo-3</strain>
    </source>
</reference>
<dbReference type="EMBL" id="CP064782">
    <property type="protein sequence ID" value="QWT49912.1"/>
    <property type="molecule type" value="Genomic_DNA"/>
</dbReference>
<evidence type="ECO:0000313" key="2">
    <source>
        <dbReference type="Proteomes" id="UP000683428"/>
    </source>
</evidence>
<proteinExistence type="predicted"/>
<protein>
    <submittedName>
        <fullName evidence="1">Agglutinin biogenesis protein MshI</fullName>
    </submittedName>
</protein>
<keyword evidence="2" id="KW-1185">Reference proteome</keyword>